<protein>
    <submittedName>
        <fullName evidence="2">Uncharacterized protein</fullName>
    </submittedName>
</protein>
<evidence type="ECO:0000256" key="1">
    <source>
        <dbReference type="SAM" id="MobiDB-lite"/>
    </source>
</evidence>
<feature type="compositionally biased region" description="Basic and acidic residues" evidence="1">
    <location>
        <begin position="245"/>
        <end position="257"/>
    </location>
</feature>
<organism evidence="2 3">
    <name type="scientific">Cardiocondyla obscurior</name>
    <dbReference type="NCBI Taxonomy" id="286306"/>
    <lineage>
        <taxon>Eukaryota</taxon>
        <taxon>Metazoa</taxon>
        <taxon>Ecdysozoa</taxon>
        <taxon>Arthropoda</taxon>
        <taxon>Hexapoda</taxon>
        <taxon>Insecta</taxon>
        <taxon>Pterygota</taxon>
        <taxon>Neoptera</taxon>
        <taxon>Endopterygota</taxon>
        <taxon>Hymenoptera</taxon>
        <taxon>Apocrita</taxon>
        <taxon>Aculeata</taxon>
        <taxon>Formicoidea</taxon>
        <taxon>Formicidae</taxon>
        <taxon>Myrmicinae</taxon>
        <taxon>Cardiocondyla</taxon>
    </lineage>
</organism>
<keyword evidence="3" id="KW-1185">Reference proteome</keyword>
<gene>
    <name evidence="2" type="ORF">PUN28_003395</name>
</gene>
<comment type="caution">
    <text evidence="2">The sequence shown here is derived from an EMBL/GenBank/DDBJ whole genome shotgun (WGS) entry which is preliminary data.</text>
</comment>
<proteinExistence type="predicted"/>
<dbReference type="AlphaFoldDB" id="A0AAW2GNB5"/>
<feature type="region of interest" description="Disordered" evidence="1">
    <location>
        <begin position="241"/>
        <end position="261"/>
    </location>
</feature>
<evidence type="ECO:0000313" key="3">
    <source>
        <dbReference type="Proteomes" id="UP001430953"/>
    </source>
</evidence>
<accession>A0AAW2GNB5</accession>
<reference evidence="2 3" key="1">
    <citation type="submission" date="2023-03" db="EMBL/GenBank/DDBJ databases">
        <title>High recombination rates correlate with genetic variation in Cardiocondyla obscurior ants.</title>
        <authorList>
            <person name="Errbii M."/>
        </authorList>
    </citation>
    <scope>NUCLEOTIDE SEQUENCE [LARGE SCALE GENOMIC DNA]</scope>
    <source>
        <strain evidence="2">Alpha-2009</strain>
        <tissue evidence="2">Whole body</tissue>
    </source>
</reference>
<evidence type="ECO:0000313" key="2">
    <source>
        <dbReference type="EMBL" id="KAL0128112.1"/>
    </source>
</evidence>
<sequence>MTIIAEYFVFFFLVSFSFFKQVILNNVFTNYHCEVSKGCREIKSESQYRETVNGVCQRIACTRLYLSRFKNKFNFSVLKLRIGTCLRRVFYRNDISMPDSQITVSFVKGRLGAFKVQIAYINKDAMARRIKRQFIILSNFSKLKKEKKKKKVIYTLFYNHEWNSTLRQTIIELYNIFRLSVEEIYSRQSTSKIKEKKKDLLELLGSFQRHMFYKRDDTYSAARVAKITSLLRRLGANCTDGRGVGNERDETRGKRAPGESSFYELSPSRIAFPRCSSYIHLAGRQYDPPSG</sequence>
<name>A0AAW2GNB5_9HYME</name>
<dbReference type="EMBL" id="JADYXP020000003">
    <property type="protein sequence ID" value="KAL0128112.1"/>
    <property type="molecule type" value="Genomic_DNA"/>
</dbReference>
<dbReference type="Proteomes" id="UP001430953">
    <property type="component" value="Unassembled WGS sequence"/>
</dbReference>